<dbReference type="Proteomes" id="UP000694558">
    <property type="component" value="Chromosome 18"/>
</dbReference>
<dbReference type="GeneTree" id="ENSGT00510000049652"/>
<proteinExistence type="inferred from homology"/>
<dbReference type="GO" id="GO:0005743">
    <property type="term" value="C:mitochondrial inner membrane"/>
    <property type="evidence" value="ECO:0007669"/>
    <property type="project" value="UniProtKB-SubCell"/>
</dbReference>
<dbReference type="InterPro" id="IPR029160">
    <property type="entry name" value="UQCC4"/>
</dbReference>
<evidence type="ECO:0000256" key="8">
    <source>
        <dbReference type="ARBA" id="ARBA00022989"/>
    </source>
</evidence>
<keyword evidence="7" id="KW-0249">Electron transport</keyword>
<sequence length="132" mass="14750">QCLIYFSVVVGRVNSVRPLALSSRRPARSKKPTDDSEVKSEPVKFSASKASNSSWKVDQAMGSKFERPWWKVLPISLIATGLLLWCVLRGETDFDVLLEKQLFFLPPFPSNRFSDELPLPVLTLDAARVNGG</sequence>
<evidence type="ECO:0000256" key="6">
    <source>
        <dbReference type="ARBA" id="ARBA00022792"/>
    </source>
</evidence>
<keyword evidence="10" id="KW-0472">Membrane</keyword>
<evidence type="ECO:0000256" key="1">
    <source>
        <dbReference type="ARBA" id="ARBA00004434"/>
    </source>
</evidence>
<keyword evidence="3" id="KW-0679">Respiratory chain</keyword>
<evidence type="ECO:0000256" key="11">
    <source>
        <dbReference type="ARBA" id="ARBA00034713"/>
    </source>
</evidence>
<reference evidence="13" key="1">
    <citation type="submission" date="2023-05" db="EMBL/GenBank/DDBJ databases">
        <title>High-quality long-read genome of Scophthalmus maximus.</title>
        <authorList>
            <person name="Lien S."/>
            <person name="Martinez P."/>
        </authorList>
    </citation>
    <scope>NUCLEOTIDE SEQUENCE [LARGE SCALE GENOMIC DNA]</scope>
</reference>
<protein>
    <submittedName>
        <fullName evidence="13">Ubiquinol-cytochrome c reductase complex assembly factor 4</fullName>
    </submittedName>
</protein>
<evidence type="ECO:0000256" key="2">
    <source>
        <dbReference type="ARBA" id="ARBA00022448"/>
    </source>
</evidence>
<evidence type="ECO:0000256" key="12">
    <source>
        <dbReference type="SAM" id="MobiDB-lite"/>
    </source>
</evidence>
<dbReference type="PANTHER" id="PTHR35268">
    <property type="entry name" value="PROTEIN CCSMST1"/>
    <property type="match status" value="1"/>
</dbReference>
<dbReference type="InterPro" id="IPR023248">
    <property type="entry name" value="UQCC4_vert"/>
</dbReference>
<feature type="compositionally biased region" description="Basic and acidic residues" evidence="12">
    <location>
        <begin position="31"/>
        <end position="42"/>
    </location>
</feature>
<evidence type="ECO:0000256" key="4">
    <source>
        <dbReference type="ARBA" id="ARBA00022692"/>
    </source>
</evidence>
<dbReference type="Pfam" id="PF15013">
    <property type="entry name" value="CCSMST1"/>
    <property type="match status" value="1"/>
</dbReference>
<organism evidence="13 14">
    <name type="scientific">Scophthalmus maximus</name>
    <name type="common">Turbot</name>
    <name type="synonym">Psetta maxima</name>
    <dbReference type="NCBI Taxonomy" id="52904"/>
    <lineage>
        <taxon>Eukaryota</taxon>
        <taxon>Metazoa</taxon>
        <taxon>Chordata</taxon>
        <taxon>Craniata</taxon>
        <taxon>Vertebrata</taxon>
        <taxon>Euteleostomi</taxon>
        <taxon>Actinopterygii</taxon>
        <taxon>Neopterygii</taxon>
        <taxon>Teleostei</taxon>
        <taxon>Neoteleostei</taxon>
        <taxon>Acanthomorphata</taxon>
        <taxon>Carangaria</taxon>
        <taxon>Pleuronectiformes</taxon>
        <taxon>Pleuronectoidei</taxon>
        <taxon>Scophthalmidae</taxon>
        <taxon>Scophthalmus</taxon>
    </lineage>
</organism>
<evidence type="ECO:0000313" key="13">
    <source>
        <dbReference type="Ensembl" id="ENSSMAP00000040961.1"/>
    </source>
</evidence>
<dbReference type="PANTHER" id="PTHR35268:SF1">
    <property type="entry name" value="UBIQUINOL-CYTOCHROME-C REDUCTASE COMPLEX ASSEMBLY FACTOR 4"/>
    <property type="match status" value="1"/>
</dbReference>
<keyword evidence="8" id="KW-1133">Transmembrane helix</keyword>
<reference evidence="13" key="2">
    <citation type="submission" date="2025-08" db="UniProtKB">
        <authorList>
            <consortium name="Ensembl"/>
        </authorList>
    </citation>
    <scope>IDENTIFICATION</scope>
</reference>
<evidence type="ECO:0000256" key="5">
    <source>
        <dbReference type="ARBA" id="ARBA00022729"/>
    </source>
</evidence>
<keyword evidence="6" id="KW-0999">Mitochondrion inner membrane</keyword>
<accession>A0A8D3C103</accession>
<dbReference type="Ensembl" id="ENSSMAT00000040068.1">
    <property type="protein sequence ID" value="ENSSMAP00000040961.1"/>
    <property type="gene ID" value="ENSSMAG00000028838.1"/>
</dbReference>
<keyword evidence="4" id="KW-0812">Transmembrane</keyword>
<keyword evidence="9" id="KW-0496">Mitochondrion</keyword>
<evidence type="ECO:0000313" key="14">
    <source>
        <dbReference type="Proteomes" id="UP000694558"/>
    </source>
</evidence>
<name>A0A8D3C103_SCOMX</name>
<feature type="region of interest" description="Disordered" evidence="12">
    <location>
        <begin position="24"/>
        <end position="51"/>
    </location>
</feature>
<keyword evidence="5" id="KW-0732">Signal</keyword>
<evidence type="ECO:0000256" key="9">
    <source>
        <dbReference type="ARBA" id="ARBA00023128"/>
    </source>
</evidence>
<keyword evidence="2" id="KW-0813">Transport</keyword>
<dbReference type="AlphaFoldDB" id="A0A8D3C103"/>
<evidence type="ECO:0000256" key="7">
    <source>
        <dbReference type="ARBA" id="ARBA00022982"/>
    </source>
</evidence>
<evidence type="ECO:0000256" key="3">
    <source>
        <dbReference type="ARBA" id="ARBA00022660"/>
    </source>
</evidence>
<dbReference type="PRINTS" id="PR02042">
    <property type="entry name" value="CCSMST1"/>
</dbReference>
<evidence type="ECO:0000256" key="10">
    <source>
        <dbReference type="ARBA" id="ARBA00023136"/>
    </source>
</evidence>
<comment type="subcellular location">
    <subcellularLocation>
        <location evidence="1">Mitochondrion inner membrane</location>
        <topology evidence="1">Single-pass membrane protein</topology>
    </subcellularLocation>
</comment>
<comment type="similarity">
    <text evidence="11">Belongs to the UQCC4 family.</text>
</comment>